<dbReference type="InterPro" id="IPR005171">
    <property type="entry name" value="Cyt_c_oxidase_su4_prok"/>
</dbReference>
<feature type="transmembrane region" description="Helical" evidence="18">
    <location>
        <begin position="34"/>
        <end position="56"/>
    </location>
</feature>
<protein>
    <recommendedName>
        <fullName evidence="4">Cytochrome bo(3) ubiquinol oxidase subunit 4</fullName>
    </recommendedName>
    <alternativeName>
        <fullName evidence="16">Cytochrome o ubiquinol oxidase subunit 4</fullName>
    </alternativeName>
    <alternativeName>
        <fullName evidence="13">Oxidase bo(3) subunit 4</fullName>
    </alternativeName>
    <alternativeName>
        <fullName evidence="14">Ubiquinol oxidase polypeptide IV</fullName>
    </alternativeName>
    <alternativeName>
        <fullName evidence="15">Ubiquinol oxidase subunit 4</fullName>
    </alternativeName>
</protein>
<comment type="function">
    <text evidence="12">Cytochrome bo(3) ubiquinol terminal oxidase is the component of the aerobic respiratory chain of E.coli that predominates when cells are grown at high aeration. Has proton pump activity across the membrane in addition to electron transfer, pumping 2 protons/electron.</text>
</comment>
<name>A0ABW4I526_9SPHN</name>
<evidence type="ECO:0000256" key="12">
    <source>
        <dbReference type="ARBA" id="ARBA00025694"/>
    </source>
</evidence>
<evidence type="ECO:0000256" key="6">
    <source>
        <dbReference type="ARBA" id="ARBA00022475"/>
    </source>
</evidence>
<dbReference type="EMBL" id="JBHUDY010000001">
    <property type="protein sequence ID" value="MFD1612390.1"/>
    <property type="molecule type" value="Genomic_DNA"/>
</dbReference>
<evidence type="ECO:0000256" key="14">
    <source>
        <dbReference type="ARBA" id="ARBA00030211"/>
    </source>
</evidence>
<dbReference type="Pfam" id="PF03626">
    <property type="entry name" value="COX4_pro"/>
    <property type="match status" value="1"/>
</dbReference>
<evidence type="ECO:0000256" key="7">
    <source>
        <dbReference type="ARBA" id="ARBA00022692"/>
    </source>
</evidence>
<keyword evidence="11 18" id="KW-0472">Membrane</keyword>
<dbReference type="PANTHER" id="PTHR36835:SF1">
    <property type="entry name" value="CYTOCHROME BO(3) UBIQUINOL OXIDASE SUBUNIT 4"/>
    <property type="match status" value="1"/>
</dbReference>
<evidence type="ECO:0000256" key="10">
    <source>
        <dbReference type="ARBA" id="ARBA00023002"/>
    </source>
</evidence>
<keyword evidence="10" id="KW-0560">Oxidoreductase</keyword>
<evidence type="ECO:0000256" key="2">
    <source>
        <dbReference type="ARBA" id="ARBA00008079"/>
    </source>
</evidence>
<feature type="transmembrane region" description="Helical" evidence="18">
    <location>
        <begin position="100"/>
        <end position="120"/>
    </location>
</feature>
<evidence type="ECO:0000313" key="19">
    <source>
        <dbReference type="EMBL" id="MFD1612390.1"/>
    </source>
</evidence>
<evidence type="ECO:0000256" key="11">
    <source>
        <dbReference type="ARBA" id="ARBA00023136"/>
    </source>
</evidence>
<dbReference type="InterPro" id="IPR014210">
    <property type="entry name" value="Cyt_o_ubiqinol_oxidase_su4"/>
</dbReference>
<evidence type="ECO:0000256" key="3">
    <source>
        <dbReference type="ARBA" id="ARBA00011700"/>
    </source>
</evidence>
<dbReference type="NCBIfam" id="TIGR02847">
    <property type="entry name" value="CyoD"/>
    <property type="match status" value="1"/>
</dbReference>
<comment type="subcellular location">
    <subcellularLocation>
        <location evidence="1">Cell membrane</location>
        <topology evidence="1">Multi-pass membrane protein</topology>
    </subcellularLocation>
</comment>
<feature type="transmembrane region" description="Helical" evidence="18">
    <location>
        <begin position="68"/>
        <end position="88"/>
    </location>
</feature>
<evidence type="ECO:0000256" key="15">
    <source>
        <dbReference type="ARBA" id="ARBA00031887"/>
    </source>
</evidence>
<sequence length="139" mass="15192">MSEIDSDPRREAGWLDNREDHAPGDEPTESAGHWIANANLGLGFSVILTVAAFVLANTRLIYAPSIPVALLVLAIAQMGVHLVFFLHITTGPDNTNNVLALAFGILVVFLIVTGSMWIMAHLNTNMMPMPMDQLRQMQP</sequence>
<dbReference type="Proteomes" id="UP001597115">
    <property type="component" value="Unassembled WGS sequence"/>
</dbReference>
<comment type="subunit">
    <text evidence="3">Heterooctamer of two A chains, two B chains, two C chains and two D chains.</text>
</comment>
<keyword evidence="8" id="KW-0249">Electron transport</keyword>
<evidence type="ECO:0000256" key="13">
    <source>
        <dbReference type="ARBA" id="ARBA00030071"/>
    </source>
</evidence>
<reference evidence="20" key="1">
    <citation type="journal article" date="2019" name="Int. J. Syst. Evol. Microbiol.">
        <title>The Global Catalogue of Microorganisms (GCM) 10K type strain sequencing project: providing services to taxonomists for standard genome sequencing and annotation.</title>
        <authorList>
            <consortium name="The Broad Institute Genomics Platform"/>
            <consortium name="The Broad Institute Genome Sequencing Center for Infectious Disease"/>
            <person name="Wu L."/>
            <person name="Ma J."/>
        </authorList>
    </citation>
    <scope>NUCLEOTIDE SEQUENCE [LARGE SCALE GENOMIC DNA]</scope>
    <source>
        <strain evidence="20">CGMCC 1.16275</strain>
    </source>
</reference>
<evidence type="ECO:0000256" key="8">
    <source>
        <dbReference type="ARBA" id="ARBA00022982"/>
    </source>
</evidence>
<keyword evidence="20" id="KW-1185">Reference proteome</keyword>
<evidence type="ECO:0000313" key="20">
    <source>
        <dbReference type="Proteomes" id="UP001597115"/>
    </source>
</evidence>
<dbReference type="PANTHER" id="PTHR36835">
    <property type="entry name" value="CYTOCHROME BO(3) UBIQUINOL OXIDASE SUBUNIT 4"/>
    <property type="match status" value="1"/>
</dbReference>
<keyword evidence="9 18" id="KW-1133">Transmembrane helix</keyword>
<evidence type="ECO:0000256" key="1">
    <source>
        <dbReference type="ARBA" id="ARBA00004651"/>
    </source>
</evidence>
<keyword evidence="5" id="KW-0813">Transport</keyword>
<keyword evidence="6" id="KW-1003">Cell membrane</keyword>
<accession>A0ABW4I526</accession>
<feature type="compositionally biased region" description="Basic and acidic residues" evidence="17">
    <location>
        <begin position="1"/>
        <end position="24"/>
    </location>
</feature>
<keyword evidence="7 18" id="KW-0812">Transmembrane</keyword>
<organism evidence="19 20">
    <name type="scientific">Sphingomonas tabacisoli</name>
    <dbReference type="NCBI Taxonomy" id="2249466"/>
    <lineage>
        <taxon>Bacteria</taxon>
        <taxon>Pseudomonadati</taxon>
        <taxon>Pseudomonadota</taxon>
        <taxon>Alphaproteobacteria</taxon>
        <taxon>Sphingomonadales</taxon>
        <taxon>Sphingomonadaceae</taxon>
        <taxon>Sphingomonas</taxon>
    </lineage>
</organism>
<dbReference type="InterPro" id="IPR050968">
    <property type="entry name" value="Cytochrome_c_oxidase_bac_sub4"/>
</dbReference>
<evidence type="ECO:0000256" key="5">
    <source>
        <dbReference type="ARBA" id="ARBA00022448"/>
    </source>
</evidence>
<dbReference type="RefSeq" id="WP_380889256.1">
    <property type="nucleotide sequence ID" value="NZ_JBHUDY010000001.1"/>
</dbReference>
<evidence type="ECO:0000256" key="16">
    <source>
        <dbReference type="ARBA" id="ARBA00032185"/>
    </source>
</evidence>
<comment type="caution">
    <text evidence="19">The sequence shown here is derived from an EMBL/GenBank/DDBJ whole genome shotgun (WGS) entry which is preliminary data.</text>
</comment>
<evidence type="ECO:0000256" key="4">
    <source>
        <dbReference type="ARBA" id="ARBA00014689"/>
    </source>
</evidence>
<comment type="similarity">
    <text evidence="2">Belongs to the cytochrome c oxidase bacterial subunit 4 family.</text>
</comment>
<gene>
    <name evidence="19" type="primary">cyoD</name>
    <name evidence="19" type="ORF">ACFSCW_11305</name>
</gene>
<proteinExistence type="inferred from homology"/>
<evidence type="ECO:0000256" key="9">
    <source>
        <dbReference type="ARBA" id="ARBA00022989"/>
    </source>
</evidence>
<evidence type="ECO:0000256" key="17">
    <source>
        <dbReference type="SAM" id="MobiDB-lite"/>
    </source>
</evidence>
<evidence type="ECO:0000256" key="18">
    <source>
        <dbReference type="SAM" id="Phobius"/>
    </source>
</evidence>
<feature type="region of interest" description="Disordered" evidence="17">
    <location>
        <begin position="1"/>
        <end position="28"/>
    </location>
</feature>